<feature type="transmembrane region" description="Helical" evidence="1">
    <location>
        <begin position="61"/>
        <end position="78"/>
    </location>
</feature>
<keyword evidence="3" id="KW-1185">Reference proteome</keyword>
<evidence type="ECO:0000256" key="1">
    <source>
        <dbReference type="SAM" id="Phobius"/>
    </source>
</evidence>
<dbReference type="Proteomes" id="UP000031246">
    <property type="component" value="Unassembled WGS sequence"/>
</dbReference>
<dbReference type="EMBL" id="JSYN01000041">
    <property type="protein sequence ID" value="KIA90284.1"/>
    <property type="molecule type" value="Genomic_DNA"/>
</dbReference>
<evidence type="ECO:0000313" key="2">
    <source>
        <dbReference type="EMBL" id="KIA90284.1"/>
    </source>
</evidence>
<feature type="transmembrane region" description="Helical" evidence="1">
    <location>
        <begin position="31"/>
        <end position="49"/>
    </location>
</feature>
<sequence length="218" mass="25867">MYLKYLYLISIGICSTAGLYRIVTLTKQLKTVALLCVYTLLFEFSVFFFKQKFGYQGNTLPQYNFFILVEFMFYAYFFKQIIKNVYLLKTINLFLFMFPVLWYIFSFYCFNILQWSSYAFVFGGTCIIFFSLIYCYEKLTSNETTSLLNEGEFWIAIGLILYYTCVVPYMGMFHYLTINYEQLAVKLKKLNLITNIIMYLLFAYAFLCKTIKTGKSSL</sequence>
<dbReference type="AlphaFoldDB" id="A0A0C1FQX4"/>
<feature type="transmembrane region" description="Helical" evidence="1">
    <location>
        <begin position="117"/>
        <end position="136"/>
    </location>
</feature>
<protein>
    <submittedName>
        <fullName evidence="2">Uncharacterized protein</fullName>
    </submittedName>
</protein>
<feature type="transmembrane region" description="Helical" evidence="1">
    <location>
        <begin position="190"/>
        <end position="208"/>
    </location>
</feature>
<keyword evidence="1" id="KW-0812">Transmembrane</keyword>
<gene>
    <name evidence="2" type="ORF">OC25_24850</name>
</gene>
<keyword evidence="1" id="KW-1133">Transmembrane helix</keyword>
<comment type="caution">
    <text evidence="2">The sequence shown here is derived from an EMBL/GenBank/DDBJ whole genome shotgun (WGS) entry which is preliminary data.</text>
</comment>
<name>A0A0C1FQX4_9SPHI</name>
<proteinExistence type="predicted"/>
<feature type="transmembrane region" description="Helical" evidence="1">
    <location>
        <begin position="156"/>
        <end position="178"/>
    </location>
</feature>
<feature type="transmembrane region" description="Helical" evidence="1">
    <location>
        <begin position="85"/>
        <end position="105"/>
    </location>
</feature>
<evidence type="ECO:0000313" key="3">
    <source>
        <dbReference type="Proteomes" id="UP000031246"/>
    </source>
</evidence>
<keyword evidence="1" id="KW-0472">Membrane</keyword>
<reference evidence="2 3" key="1">
    <citation type="submission" date="2014-10" db="EMBL/GenBank/DDBJ databases">
        <title>Pedobacter Kyungheensis.</title>
        <authorList>
            <person name="Anderson B.M."/>
            <person name="Newman J.D."/>
        </authorList>
    </citation>
    <scope>NUCLEOTIDE SEQUENCE [LARGE SCALE GENOMIC DNA]</scope>
    <source>
        <strain evidence="2 3">KACC 16221</strain>
    </source>
</reference>
<feature type="transmembrane region" description="Helical" evidence="1">
    <location>
        <begin position="6"/>
        <end position="24"/>
    </location>
</feature>
<organism evidence="2 3">
    <name type="scientific">Pedobacter kyungheensis</name>
    <dbReference type="NCBI Taxonomy" id="1069985"/>
    <lineage>
        <taxon>Bacteria</taxon>
        <taxon>Pseudomonadati</taxon>
        <taxon>Bacteroidota</taxon>
        <taxon>Sphingobacteriia</taxon>
        <taxon>Sphingobacteriales</taxon>
        <taxon>Sphingobacteriaceae</taxon>
        <taxon>Pedobacter</taxon>
    </lineage>
</organism>
<accession>A0A0C1FQX4</accession>